<dbReference type="PANTHER" id="PTHR34227">
    <property type="entry name" value="CHAPERONE PROTEIN YCDY"/>
    <property type="match status" value="1"/>
</dbReference>
<sequence>MNCNKDKNIISGDDVKPVLQARSIFYKLFSDFFYDILEDNSLLDHLFASLNTLEQMLAMRCDDPVLEDAFQVIREELSNRNEIEHKLAREYTSSFLLGGYSVNLSASPYFSPTGTMYQEERSEVKNIYISSGLKLNTNKKIPEDHLALELYYMHYMANRDMSVIDDKSKLINSFRSQADFMENNVYPLVYAVTKASEKKRNTGFYMSLLIILKEFVKQDTETVNCLISDEEELCLD</sequence>
<protein>
    <submittedName>
        <fullName evidence="2">Uncharacterized component of anaerobic dehydrogenase-like protein</fullName>
    </submittedName>
</protein>
<dbReference type="InterPro" id="IPR020945">
    <property type="entry name" value="DMSO/NO3_reduct_chaperone"/>
</dbReference>
<proteinExistence type="predicted"/>
<gene>
    <name evidence="2" type="ordered locus">Dacet_0685</name>
</gene>
<dbReference type="InParanoid" id="D4H4S7"/>
<evidence type="ECO:0000313" key="2">
    <source>
        <dbReference type="EMBL" id="ADD67471.1"/>
    </source>
</evidence>
<reference evidence="2 3" key="1">
    <citation type="journal article" date="2010" name="Stand. Genomic Sci.">
        <title>Complete genome sequence of Denitrovibrio acetiphilus type strain (N2460).</title>
        <authorList>
            <person name="Kiss H."/>
            <person name="Lang E."/>
            <person name="Lapidus A."/>
            <person name="Copeland A."/>
            <person name="Nolan M."/>
            <person name="Glavina Del Rio T."/>
            <person name="Chen F."/>
            <person name="Lucas S."/>
            <person name="Tice H."/>
            <person name="Cheng J.F."/>
            <person name="Han C."/>
            <person name="Goodwin L."/>
            <person name="Pitluck S."/>
            <person name="Liolios K."/>
            <person name="Pati A."/>
            <person name="Ivanova N."/>
            <person name="Mavromatis K."/>
            <person name="Chen A."/>
            <person name="Palaniappan K."/>
            <person name="Land M."/>
            <person name="Hauser L."/>
            <person name="Chang Y.J."/>
            <person name="Jeffries C.D."/>
            <person name="Detter J.C."/>
            <person name="Brettin T."/>
            <person name="Spring S."/>
            <person name="Rohde M."/>
            <person name="Goker M."/>
            <person name="Woyke T."/>
            <person name="Bristow J."/>
            <person name="Eisen J.A."/>
            <person name="Markowitz V."/>
            <person name="Hugenholtz P."/>
            <person name="Kyrpides N.C."/>
            <person name="Klenk H.P."/>
        </authorList>
    </citation>
    <scope>NUCLEOTIDE SEQUENCE [LARGE SCALE GENOMIC DNA]</scope>
    <source>
        <strain evidence="3">DSM 12809 / NBRC 114555 / N2460</strain>
    </source>
</reference>
<dbReference type="InterPro" id="IPR036411">
    <property type="entry name" value="TorD-like_sf"/>
</dbReference>
<dbReference type="SUPFAM" id="SSF89155">
    <property type="entry name" value="TorD-like"/>
    <property type="match status" value="1"/>
</dbReference>
<dbReference type="OrthoDB" id="9795302at2"/>
<dbReference type="KEGG" id="dap:Dacet_0685"/>
<evidence type="ECO:0000313" key="3">
    <source>
        <dbReference type="Proteomes" id="UP000002012"/>
    </source>
</evidence>
<dbReference type="InterPro" id="IPR050289">
    <property type="entry name" value="TorD/DmsD_chaperones"/>
</dbReference>
<keyword evidence="1" id="KW-0143">Chaperone</keyword>
<dbReference type="Pfam" id="PF02613">
    <property type="entry name" value="Nitrate_red_del"/>
    <property type="match status" value="1"/>
</dbReference>
<dbReference type="RefSeq" id="WP_013010012.1">
    <property type="nucleotide sequence ID" value="NC_013943.1"/>
</dbReference>
<dbReference type="STRING" id="522772.Dacet_0685"/>
<dbReference type="Proteomes" id="UP000002012">
    <property type="component" value="Chromosome"/>
</dbReference>
<dbReference type="Gene3D" id="1.10.3480.10">
    <property type="entry name" value="TorD-like"/>
    <property type="match status" value="1"/>
</dbReference>
<dbReference type="PANTHER" id="PTHR34227:SF1">
    <property type="entry name" value="DIMETHYL SULFOXIDE REDUCTASE CHAPERONE-RELATED"/>
    <property type="match status" value="1"/>
</dbReference>
<accession>D4H4S7</accession>
<evidence type="ECO:0000256" key="1">
    <source>
        <dbReference type="ARBA" id="ARBA00023186"/>
    </source>
</evidence>
<dbReference type="AlphaFoldDB" id="D4H4S7"/>
<dbReference type="EMBL" id="CP001968">
    <property type="protein sequence ID" value="ADD67471.1"/>
    <property type="molecule type" value="Genomic_DNA"/>
</dbReference>
<keyword evidence="3" id="KW-1185">Reference proteome</keyword>
<name>D4H4S7_DENA2</name>
<dbReference type="eggNOG" id="COG3381">
    <property type="taxonomic scope" value="Bacteria"/>
</dbReference>
<dbReference type="HOGENOM" id="CLU_1173894_0_0_0"/>
<organism evidence="2 3">
    <name type="scientific">Denitrovibrio acetiphilus (strain DSM 12809 / NBRC 114555 / N2460)</name>
    <dbReference type="NCBI Taxonomy" id="522772"/>
    <lineage>
        <taxon>Bacteria</taxon>
        <taxon>Pseudomonadati</taxon>
        <taxon>Deferribacterota</taxon>
        <taxon>Deferribacteres</taxon>
        <taxon>Deferribacterales</taxon>
        <taxon>Geovibrionaceae</taxon>
        <taxon>Denitrovibrio</taxon>
    </lineage>
</organism>
<dbReference type="PaxDb" id="522772-Dacet_0685"/>